<dbReference type="InterPro" id="IPR036250">
    <property type="entry name" value="AcylCo_DH-like_C"/>
</dbReference>
<feature type="binding site" evidence="4">
    <location>
        <begin position="150"/>
        <end position="153"/>
    </location>
    <ligand>
        <name>FAD</name>
        <dbReference type="ChEBI" id="CHEBI:57692"/>
    </ligand>
</feature>
<reference evidence="7 8" key="2">
    <citation type="submission" date="2015-01" db="EMBL/GenBank/DDBJ databases">
        <title>Complete genome sequence of Pyrinomonas methylaliphatogenes type strain K22T.</title>
        <authorList>
            <person name="Lee K.C.Y."/>
            <person name="Power J.F."/>
            <person name="Dunfield P.F."/>
            <person name="Morgan X.C."/>
            <person name="Huttenhower C."/>
            <person name="Stott M.B."/>
        </authorList>
    </citation>
    <scope>NUCLEOTIDE SEQUENCE [LARGE SCALE GENOMIC DNA]</scope>
    <source>
        <strain evidence="7 8">K22</strain>
    </source>
</reference>
<dbReference type="Pfam" id="PF03241">
    <property type="entry name" value="HpaB"/>
    <property type="match status" value="1"/>
</dbReference>
<proteinExistence type="predicted"/>
<accession>A0A0B6WYE2</accession>
<dbReference type="STRING" id="454194.PYK22_01163"/>
<keyword evidence="2 4" id="KW-0274">FAD</keyword>
<dbReference type="Gene3D" id="2.40.110.10">
    <property type="entry name" value="Butyryl-CoA Dehydrogenase, subunit A, domain 2"/>
    <property type="match status" value="1"/>
</dbReference>
<dbReference type="PANTHER" id="PTHR36117:SF3">
    <property type="entry name" value="4-HYDROXYPHENYLACETATE 3-MONOOXYGENASE-RELATED"/>
    <property type="match status" value="1"/>
</dbReference>
<gene>
    <name evidence="7" type="ORF">PYK22_01163</name>
</gene>
<dbReference type="InterPro" id="IPR024674">
    <property type="entry name" value="HpaB/PvcC/4-BUDH_N"/>
</dbReference>
<dbReference type="GO" id="GO:0016627">
    <property type="term" value="F:oxidoreductase activity, acting on the CH-CH group of donors"/>
    <property type="evidence" value="ECO:0007669"/>
    <property type="project" value="InterPro"/>
</dbReference>
<feature type="domain" description="HpaB/PvcC/4-BUDH C-terminal" evidence="5">
    <location>
        <begin position="276"/>
        <end position="475"/>
    </location>
</feature>
<dbReference type="SUPFAM" id="SSF47203">
    <property type="entry name" value="Acyl-CoA dehydrogenase C-terminal domain-like"/>
    <property type="match status" value="1"/>
</dbReference>
<dbReference type="GO" id="GO:0052881">
    <property type="term" value="F:4-hydroxyphenylacetate 3-monooxygenase activity"/>
    <property type="evidence" value="ECO:0007669"/>
    <property type="project" value="UniProtKB-EC"/>
</dbReference>
<sequence>MRTGKQYEESLRDDRCVYLNGERVKDVTRHPAFSGVIRTVARMYDLAADPAEDMTFRCPETGTCANKVFMIPRSREDLQARRCAITKWAKISNGFIGRGPDHVGSFFAGFASASEVFNTPRHRFGPNVERFYRKLVEEDLYVTYVIIPPQIDRSSTAHAWGEELLQVGVLEERDDGIVVRGSQMLGTATAVSDYLFVSCIKPLTSDDERYALSFVVPVRAPGVKVYCRRSYAMSQPSGFDYPLSTRFDETDALIVFDDVFVPWENVFVYRDVNQLRRQFFETPAHVLGNNQAQIRLITKMKFLIGVARKIAEVNGIDAIPSVQEKLGELASLAAFVEGMVLASEAECIIDANGVARPNPRFLYAAMGLQAETYPRAALLLRELAGGGLIQLPSSYKDLLAEETRHDLERYLRSPRLASEQRVKLFKLAWDIVGSEFGGRHLQYEMFYAGAPFVAKNYAFRHYGYDEAVACVEGFLSSYELDEDSACR</sequence>
<evidence type="ECO:0000259" key="5">
    <source>
        <dbReference type="Pfam" id="PF03241"/>
    </source>
</evidence>
<dbReference type="AlphaFoldDB" id="A0A0B6WYE2"/>
<dbReference type="Proteomes" id="UP000031518">
    <property type="component" value="Unassembled WGS sequence"/>
</dbReference>
<feature type="domain" description="HpaB/PvcC/4-BUDH N-terminal" evidence="6">
    <location>
        <begin position="3"/>
        <end position="268"/>
    </location>
</feature>
<dbReference type="Pfam" id="PF11794">
    <property type="entry name" value="HpaB_N"/>
    <property type="match status" value="1"/>
</dbReference>
<name>A0A0B6WYE2_9BACT</name>
<dbReference type="OrthoDB" id="9785230at2"/>
<evidence type="ECO:0000313" key="7">
    <source>
        <dbReference type="EMBL" id="CDM65165.1"/>
    </source>
</evidence>
<dbReference type="InterPro" id="IPR004925">
    <property type="entry name" value="HpaB/PvcC/4-BUDH"/>
</dbReference>
<keyword evidence="1" id="KW-0285">Flavoprotein</keyword>
<evidence type="ECO:0000256" key="1">
    <source>
        <dbReference type="ARBA" id="ARBA00022630"/>
    </source>
</evidence>
<evidence type="ECO:0000256" key="4">
    <source>
        <dbReference type="PIRSR" id="PIRSR000331-2"/>
    </source>
</evidence>
<evidence type="ECO:0000313" key="8">
    <source>
        <dbReference type="Proteomes" id="UP000031518"/>
    </source>
</evidence>
<dbReference type="InterPro" id="IPR009100">
    <property type="entry name" value="AcylCoA_DH/oxidase_NM_dom_sf"/>
</dbReference>
<dbReference type="RefSeq" id="WP_041975202.1">
    <property type="nucleotide sequence ID" value="NZ_CBXV010000004.1"/>
</dbReference>
<dbReference type="PANTHER" id="PTHR36117">
    <property type="entry name" value="4-HYDROXYPHENYLACETATE 3-MONOOXYGENASE-RELATED"/>
    <property type="match status" value="1"/>
</dbReference>
<dbReference type="EC" id="1.14.14.9" evidence="7"/>
<evidence type="ECO:0000259" key="6">
    <source>
        <dbReference type="Pfam" id="PF11794"/>
    </source>
</evidence>
<feature type="binding site" evidence="4">
    <location>
        <position position="187"/>
    </location>
    <ligand>
        <name>FAD</name>
        <dbReference type="ChEBI" id="CHEBI:57692"/>
    </ligand>
</feature>
<dbReference type="InterPro" id="IPR024719">
    <property type="entry name" value="HpaB/PvcC/4-BUDH_C"/>
</dbReference>
<dbReference type="Gene3D" id="1.20.140.10">
    <property type="entry name" value="Butyryl-CoA Dehydrogenase, subunit A, domain 3"/>
    <property type="match status" value="1"/>
</dbReference>
<reference evidence="7 8" key="1">
    <citation type="submission" date="2013-12" db="EMBL/GenBank/DDBJ databases">
        <authorList>
            <person name="Stott M."/>
        </authorList>
    </citation>
    <scope>NUCLEOTIDE SEQUENCE [LARGE SCALE GENOMIC DNA]</scope>
    <source>
        <strain evidence="7 8">K22</strain>
    </source>
</reference>
<protein>
    <submittedName>
        <fullName evidence="7">Aromatic ring hydroxylase</fullName>
        <ecNumber evidence="7">1.14.14.9</ecNumber>
    </submittedName>
</protein>
<dbReference type="EMBL" id="CBXV010000004">
    <property type="protein sequence ID" value="CDM65165.1"/>
    <property type="molecule type" value="Genomic_DNA"/>
</dbReference>
<dbReference type="Gene3D" id="1.10.3140.10">
    <property type="entry name" value="4-hydroxybutyryl-coa dehydratase, domain 1"/>
    <property type="match status" value="1"/>
</dbReference>
<evidence type="ECO:0000256" key="3">
    <source>
        <dbReference type="ARBA" id="ARBA00023002"/>
    </source>
</evidence>
<dbReference type="SUPFAM" id="SSF56645">
    <property type="entry name" value="Acyl-CoA dehydrogenase NM domain-like"/>
    <property type="match status" value="1"/>
</dbReference>
<organism evidence="7 8">
    <name type="scientific">Pyrinomonas methylaliphatogenes</name>
    <dbReference type="NCBI Taxonomy" id="454194"/>
    <lineage>
        <taxon>Bacteria</taxon>
        <taxon>Pseudomonadati</taxon>
        <taxon>Acidobacteriota</taxon>
        <taxon>Blastocatellia</taxon>
        <taxon>Blastocatellales</taxon>
        <taxon>Pyrinomonadaceae</taxon>
        <taxon>Pyrinomonas</taxon>
    </lineage>
</organism>
<dbReference type="InterPro" id="IPR046373">
    <property type="entry name" value="Acyl-CoA_Oxase/DH_mid-dom_sf"/>
</dbReference>
<keyword evidence="3 7" id="KW-0560">Oxidoreductase</keyword>
<keyword evidence="8" id="KW-1185">Reference proteome</keyword>
<dbReference type="PIRSF" id="PIRSF000331">
    <property type="entry name" value="HpaA_HpaB"/>
    <property type="match status" value="1"/>
</dbReference>
<evidence type="ECO:0000256" key="2">
    <source>
        <dbReference type="ARBA" id="ARBA00022827"/>
    </source>
</evidence>